<keyword evidence="3 5" id="KW-1133">Transmembrane helix</keyword>
<evidence type="ECO:0000313" key="6">
    <source>
        <dbReference type="EMBL" id="QDV72609.1"/>
    </source>
</evidence>
<accession>A0A518K488</accession>
<dbReference type="Proteomes" id="UP000316426">
    <property type="component" value="Chromosome"/>
</dbReference>
<keyword evidence="4 5" id="KW-0472">Membrane</keyword>
<gene>
    <name evidence="6" type="primary">sdcS_1</name>
    <name evidence="6" type="ORF">Spa11_07890</name>
</gene>
<evidence type="ECO:0000313" key="7">
    <source>
        <dbReference type="Proteomes" id="UP000316426"/>
    </source>
</evidence>
<evidence type="ECO:0000256" key="4">
    <source>
        <dbReference type="ARBA" id="ARBA00023136"/>
    </source>
</evidence>
<feature type="transmembrane region" description="Helical" evidence="5">
    <location>
        <begin position="216"/>
        <end position="235"/>
    </location>
</feature>
<feature type="transmembrane region" description="Helical" evidence="5">
    <location>
        <begin position="255"/>
        <end position="277"/>
    </location>
</feature>
<dbReference type="InterPro" id="IPR001898">
    <property type="entry name" value="SLC13A/DASS"/>
</dbReference>
<dbReference type="GO" id="GO:0008514">
    <property type="term" value="F:organic anion transmembrane transporter activity"/>
    <property type="evidence" value="ECO:0007669"/>
    <property type="project" value="UniProtKB-ARBA"/>
</dbReference>
<dbReference type="AlphaFoldDB" id="A0A518K488"/>
<feature type="transmembrane region" description="Helical" evidence="5">
    <location>
        <begin position="414"/>
        <end position="444"/>
    </location>
</feature>
<dbReference type="PANTHER" id="PTHR10283:SF82">
    <property type="entry name" value="SOLUTE CARRIER FAMILY 13 MEMBER 2"/>
    <property type="match status" value="1"/>
</dbReference>
<dbReference type="CDD" id="cd01115">
    <property type="entry name" value="SLC13_permease"/>
    <property type="match status" value="1"/>
</dbReference>
<dbReference type="GO" id="GO:1905039">
    <property type="term" value="P:carboxylic acid transmembrane transport"/>
    <property type="evidence" value="ECO:0007669"/>
    <property type="project" value="UniProtKB-ARBA"/>
</dbReference>
<feature type="transmembrane region" description="Helical" evidence="5">
    <location>
        <begin position="495"/>
        <end position="513"/>
    </location>
</feature>
<evidence type="ECO:0000256" key="3">
    <source>
        <dbReference type="ARBA" id="ARBA00022989"/>
    </source>
</evidence>
<dbReference type="EMBL" id="CP036349">
    <property type="protein sequence ID" value="QDV72609.1"/>
    <property type="molecule type" value="Genomic_DNA"/>
</dbReference>
<organism evidence="6 7">
    <name type="scientific">Botrimarina mediterranea</name>
    <dbReference type="NCBI Taxonomy" id="2528022"/>
    <lineage>
        <taxon>Bacteria</taxon>
        <taxon>Pseudomonadati</taxon>
        <taxon>Planctomycetota</taxon>
        <taxon>Planctomycetia</taxon>
        <taxon>Pirellulales</taxon>
        <taxon>Lacipirellulaceae</taxon>
        <taxon>Botrimarina</taxon>
    </lineage>
</organism>
<keyword evidence="7" id="KW-1185">Reference proteome</keyword>
<evidence type="ECO:0000256" key="5">
    <source>
        <dbReference type="SAM" id="Phobius"/>
    </source>
</evidence>
<keyword evidence="2 5" id="KW-0812">Transmembrane</keyword>
<protein>
    <submittedName>
        <fullName evidence="6">Sodium-dependent dicarboxylate transporter SdcS</fullName>
    </submittedName>
</protein>
<feature type="transmembrane region" description="Helical" evidence="5">
    <location>
        <begin position="373"/>
        <end position="394"/>
    </location>
</feature>
<sequence>MNAVNVWRITVGRVCDSQRACGYDSGGLAPPSSETLMRNWTLWFGPLAAAAMGVFVKSQGLPAEAAWTAGVALLCAVWWVSQPIPIPVTSLVPIAVLPTVGVLSAKEVGEAYGDPMVLLFLGGFILSMAMERSGAHRRLAIGMIRLCALGPKALWARPTADAPAPVISGRRMVMGFMLAAGVVSMGVSNSATTLMLLPIAIAALEGVTDRRVRNALLLSIAYGASIGGVATPIGSPPNLIAMQVYSDTTGDHLTFTQWMSFGLPIAAVMMPIAAFWLSRGQGRPLANDLPDPGPWRAAERRTLAVFAVTAVLWITRQEPLGGWSGLLGLEGANDACVGLLAAIALFLIPSGEPTLEGDQPAPKLLDWAAASKLPWGMLLLFSGGLVLAKAFTASGLSGAVGESLNVLAALPTPLLVAAICLMVTFLTEITSNTATTAMLMPLLAAMSQSTGIEPKLLMFPAAVSASFAFMLPVATPPNAAVYGAGVETRDMAREGLALNLVGAVVITGLTLLLER</sequence>
<feature type="transmembrane region" description="Helical" evidence="5">
    <location>
        <begin position="456"/>
        <end position="475"/>
    </location>
</feature>
<dbReference type="PANTHER" id="PTHR10283">
    <property type="entry name" value="SOLUTE CARRIER FAMILY 13 MEMBER"/>
    <property type="match status" value="1"/>
</dbReference>
<evidence type="ECO:0000256" key="2">
    <source>
        <dbReference type="ARBA" id="ARBA00022692"/>
    </source>
</evidence>
<name>A0A518K488_9BACT</name>
<dbReference type="Pfam" id="PF00939">
    <property type="entry name" value="Na_sulph_symp"/>
    <property type="match status" value="1"/>
</dbReference>
<dbReference type="KEGG" id="bmei:Spa11_07890"/>
<dbReference type="GO" id="GO:0005886">
    <property type="term" value="C:plasma membrane"/>
    <property type="evidence" value="ECO:0007669"/>
    <property type="project" value="TreeGrafter"/>
</dbReference>
<proteinExistence type="predicted"/>
<feature type="transmembrane region" description="Helical" evidence="5">
    <location>
        <begin position="176"/>
        <end position="204"/>
    </location>
</feature>
<reference evidence="6 7" key="1">
    <citation type="submission" date="2019-02" db="EMBL/GenBank/DDBJ databases">
        <title>Deep-cultivation of Planctomycetes and their phenomic and genomic characterization uncovers novel biology.</title>
        <authorList>
            <person name="Wiegand S."/>
            <person name="Jogler M."/>
            <person name="Boedeker C."/>
            <person name="Pinto D."/>
            <person name="Vollmers J."/>
            <person name="Rivas-Marin E."/>
            <person name="Kohn T."/>
            <person name="Peeters S.H."/>
            <person name="Heuer A."/>
            <person name="Rast P."/>
            <person name="Oberbeckmann S."/>
            <person name="Bunk B."/>
            <person name="Jeske O."/>
            <person name="Meyerdierks A."/>
            <person name="Storesund J.E."/>
            <person name="Kallscheuer N."/>
            <person name="Luecker S."/>
            <person name="Lage O.M."/>
            <person name="Pohl T."/>
            <person name="Merkel B.J."/>
            <person name="Hornburger P."/>
            <person name="Mueller R.-W."/>
            <person name="Bruemmer F."/>
            <person name="Labrenz M."/>
            <person name="Spormann A.M."/>
            <person name="Op den Camp H."/>
            <person name="Overmann J."/>
            <person name="Amann R."/>
            <person name="Jetten M.S.M."/>
            <person name="Mascher T."/>
            <person name="Medema M.H."/>
            <person name="Devos D.P."/>
            <person name="Kaster A.-K."/>
            <person name="Ovreas L."/>
            <person name="Rohde M."/>
            <person name="Galperin M.Y."/>
            <person name="Jogler C."/>
        </authorList>
    </citation>
    <scope>NUCLEOTIDE SEQUENCE [LARGE SCALE GENOMIC DNA]</scope>
    <source>
        <strain evidence="6 7">Spa11</strain>
    </source>
</reference>
<comment type="subcellular location">
    <subcellularLocation>
        <location evidence="1">Membrane</location>
        <topology evidence="1">Multi-pass membrane protein</topology>
    </subcellularLocation>
</comment>
<evidence type="ECO:0000256" key="1">
    <source>
        <dbReference type="ARBA" id="ARBA00004141"/>
    </source>
</evidence>